<proteinExistence type="predicted"/>
<accession>A0AAV5D0L9</accession>
<keyword evidence="2" id="KW-1185">Reference proteome</keyword>
<comment type="caution">
    <text evidence="1">The sequence shown here is derived from an EMBL/GenBank/DDBJ whole genome shotgun (WGS) entry which is preliminary data.</text>
</comment>
<dbReference type="AlphaFoldDB" id="A0AAV5D0L9"/>
<organism evidence="1 2">
    <name type="scientific">Eleusine coracana subsp. coracana</name>
    <dbReference type="NCBI Taxonomy" id="191504"/>
    <lineage>
        <taxon>Eukaryota</taxon>
        <taxon>Viridiplantae</taxon>
        <taxon>Streptophyta</taxon>
        <taxon>Embryophyta</taxon>
        <taxon>Tracheophyta</taxon>
        <taxon>Spermatophyta</taxon>
        <taxon>Magnoliopsida</taxon>
        <taxon>Liliopsida</taxon>
        <taxon>Poales</taxon>
        <taxon>Poaceae</taxon>
        <taxon>PACMAD clade</taxon>
        <taxon>Chloridoideae</taxon>
        <taxon>Cynodonteae</taxon>
        <taxon>Eleusininae</taxon>
        <taxon>Eleusine</taxon>
    </lineage>
</organism>
<dbReference type="EMBL" id="BQKI01000010">
    <property type="protein sequence ID" value="GJN03831.1"/>
    <property type="molecule type" value="Genomic_DNA"/>
</dbReference>
<name>A0AAV5D0L9_ELECO</name>
<evidence type="ECO:0000313" key="1">
    <source>
        <dbReference type="EMBL" id="GJN03831.1"/>
    </source>
</evidence>
<reference evidence="1" key="1">
    <citation type="journal article" date="2018" name="DNA Res.">
        <title>Multiple hybrid de novo genome assembly of finger millet, an orphan allotetraploid crop.</title>
        <authorList>
            <person name="Hatakeyama M."/>
            <person name="Aluri S."/>
            <person name="Balachadran M.T."/>
            <person name="Sivarajan S.R."/>
            <person name="Patrignani A."/>
            <person name="Gruter S."/>
            <person name="Poveda L."/>
            <person name="Shimizu-Inatsugi R."/>
            <person name="Baeten J."/>
            <person name="Francoijs K.J."/>
            <person name="Nataraja K.N."/>
            <person name="Reddy Y.A.N."/>
            <person name="Phadnis S."/>
            <person name="Ravikumar R.L."/>
            <person name="Schlapbach R."/>
            <person name="Sreeman S.M."/>
            <person name="Shimizu K.K."/>
        </authorList>
    </citation>
    <scope>NUCLEOTIDE SEQUENCE</scope>
</reference>
<dbReference type="Proteomes" id="UP001054889">
    <property type="component" value="Unassembled WGS sequence"/>
</dbReference>
<sequence length="92" mass="9634">MKPTGVDGLRRSAAQTGAPGRCVAVVLRHSPTPSLQPLAASSNHLAVEGPAVMFQPTREGNSPERADLLRTAPSPIAVLLHSIHRCHARADG</sequence>
<reference evidence="1" key="2">
    <citation type="submission" date="2021-12" db="EMBL/GenBank/DDBJ databases">
        <title>Resequencing data analysis of finger millet.</title>
        <authorList>
            <person name="Hatakeyama M."/>
            <person name="Aluri S."/>
            <person name="Balachadran M.T."/>
            <person name="Sivarajan S.R."/>
            <person name="Poveda L."/>
            <person name="Shimizu-Inatsugi R."/>
            <person name="Schlapbach R."/>
            <person name="Sreeman S.M."/>
            <person name="Shimizu K.K."/>
        </authorList>
    </citation>
    <scope>NUCLEOTIDE SEQUENCE</scope>
</reference>
<evidence type="ECO:0000313" key="2">
    <source>
        <dbReference type="Proteomes" id="UP001054889"/>
    </source>
</evidence>
<protein>
    <submittedName>
        <fullName evidence="1">Uncharacterized protein</fullName>
    </submittedName>
</protein>
<gene>
    <name evidence="1" type="primary">ga21316</name>
    <name evidence="1" type="ORF">PR202_ga21316</name>
</gene>